<dbReference type="Proteomes" id="UP000243359">
    <property type="component" value="Chromosome I"/>
</dbReference>
<name>A0A1H1SQE3_9PSED</name>
<evidence type="ECO:0000256" key="1">
    <source>
        <dbReference type="SAM" id="MobiDB-lite"/>
    </source>
</evidence>
<dbReference type="NCBIfam" id="NF040826">
    <property type="entry name" value="lxa_BCAM0308"/>
    <property type="match status" value="1"/>
</dbReference>
<accession>A0A1H1SQE3</accession>
<gene>
    <name evidence="2" type="ORF">SAMN05216221_1961</name>
</gene>
<protein>
    <recommendedName>
        <fullName evidence="4">NMD3 family protein</fullName>
    </recommendedName>
</protein>
<keyword evidence="3" id="KW-1185">Reference proteome</keyword>
<evidence type="ECO:0008006" key="4">
    <source>
        <dbReference type="Google" id="ProtNLM"/>
    </source>
</evidence>
<sequence length="162" mass="18139">MDKHQQGHKETLNQPQHHDRDKAHQHLAGSAHCTGCDAYFNAGRWSWQRTAGSQPEDTTCPACQRIAANDAAGNVVLSGAFLQAHREEILNLIRNTEEMERKEHALERLIGISEEDGKVMVGTTGIHLANRIGHALEAAYDGSVKYTYTENETHLDVTWERN</sequence>
<reference evidence="3" key="1">
    <citation type="submission" date="2016-10" db="EMBL/GenBank/DDBJ databases">
        <authorList>
            <person name="Varghese N."/>
            <person name="Submissions S."/>
        </authorList>
    </citation>
    <scope>NUCLEOTIDE SEQUENCE [LARGE SCALE GENOMIC DNA]</scope>
    <source>
        <strain evidence="3">KCTC 32247</strain>
    </source>
</reference>
<proteinExistence type="predicted"/>
<dbReference type="AlphaFoldDB" id="A0A1H1SQE3"/>
<evidence type="ECO:0000313" key="3">
    <source>
        <dbReference type="Proteomes" id="UP000243359"/>
    </source>
</evidence>
<feature type="compositionally biased region" description="Basic and acidic residues" evidence="1">
    <location>
        <begin position="1"/>
        <end position="24"/>
    </location>
</feature>
<feature type="region of interest" description="Disordered" evidence="1">
    <location>
        <begin position="1"/>
        <end position="26"/>
    </location>
</feature>
<dbReference type="OrthoDB" id="9785278at2"/>
<dbReference type="InterPro" id="IPR047706">
    <property type="entry name" value="BCAM0308-like"/>
</dbReference>
<dbReference type="EMBL" id="LT629751">
    <property type="protein sequence ID" value="SDS50227.1"/>
    <property type="molecule type" value="Genomic_DNA"/>
</dbReference>
<dbReference type="RefSeq" id="WP_090348768.1">
    <property type="nucleotide sequence ID" value="NZ_LT629751.1"/>
</dbReference>
<organism evidence="2 3">
    <name type="scientific">Pseudomonas oryzae</name>
    <dbReference type="NCBI Taxonomy" id="1392877"/>
    <lineage>
        <taxon>Bacteria</taxon>
        <taxon>Pseudomonadati</taxon>
        <taxon>Pseudomonadota</taxon>
        <taxon>Gammaproteobacteria</taxon>
        <taxon>Pseudomonadales</taxon>
        <taxon>Pseudomonadaceae</taxon>
        <taxon>Pseudomonas</taxon>
    </lineage>
</organism>
<dbReference type="STRING" id="1392877.SAMN05216221_1961"/>
<evidence type="ECO:0000313" key="2">
    <source>
        <dbReference type="EMBL" id="SDS50227.1"/>
    </source>
</evidence>